<evidence type="ECO:0000313" key="3">
    <source>
        <dbReference type="Proteomes" id="UP000095601"/>
    </source>
</evidence>
<evidence type="ECO:0008006" key="4">
    <source>
        <dbReference type="Google" id="ProtNLM"/>
    </source>
</evidence>
<protein>
    <recommendedName>
        <fullName evidence="4">Lipoprotein</fullName>
    </recommendedName>
</protein>
<reference evidence="2 3" key="1">
    <citation type="submission" date="2016-09" db="EMBL/GenBank/DDBJ databases">
        <authorList>
            <person name="Capua I."/>
            <person name="De Benedictis P."/>
            <person name="Joannis T."/>
            <person name="Lombin L.H."/>
            <person name="Cattoli G."/>
        </authorList>
    </citation>
    <scope>NUCLEOTIDE SEQUENCE [LARGE SCALE GENOMIC DNA]</scope>
    <source>
        <strain evidence="2 3">NRS-1</strain>
    </source>
</reference>
<gene>
    <name evidence="2" type="ORF">BHF72_0800</name>
</gene>
<dbReference type="AlphaFoldDB" id="A0A1E5UB15"/>
<evidence type="ECO:0000313" key="2">
    <source>
        <dbReference type="EMBL" id="OEL10106.1"/>
    </source>
</evidence>
<evidence type="ECO:0000256" key="1">
    <source>
        <dbReference type="SAM" id="SignalP"/>
    </source>
</evidence>
<dbReference type="KEGG" id="cnr:EB819_09550"/>
<name>A0A1E5UB15_9FLAO</name>
<accession>A0A1E5UB15</accession>
<dbReference type="Proteomes" id="UP000095601">
    <property type="component" value="Unassembled WGS sequence"/>
</dbReference>
<dbReference type="RefSeq" id="WP_074650845.1">
    <property type="nucleotide sequence ID" value="NZ_CP034157.1"/>
</dbReference>
<feature type="chain" id="PRO_5009186774" description="Lipoprotein" evidence="1">
    <location>
        <begin position="25"/>
        <end position="171"/>
    </location>
</feature>
<keyword evidence="1" id="KW-0732">Signal</keyword>
<dbReference type="OrthoDB" id="1524444at2"/>
<dbReference type="STRING" id="237258.SAMN04489756_10371"/>
<feature type="signal peptide" evidence="1">
    <location>
        <begin position="1"/>
        <end position="24"/>
    </location>
</feature>
<proteinExistence type="predicted"/>
<comment type="caution">
    <text evidence="2">The sequence shown here is derived from an EMBL/GenBank/DDBJ whole genome shotgun (WGS) entry which is preliminary data.</text>
</comment>
<keyword evidence="3" id="KW-1185">Reference proteome</keyword>
<dbReference type="EMBL" id="MKGI01000079">
    <property type="protein sequence ID" value="OEL10106.1"/>
    <property type="molecule type" value="Genomic_DNA"/>
</dbReference>
<organism evidence="2 3">
    <name type="scientific">Cloacibacterium normanense</name>
    <dbReference type="NCBI Taxonomy" id="237258"/>
    <lineage>
        <taxon>Bacteria</taxon>
        <taxon>Pseudomonadati</taxon>
        <taxon>Bacteroidota</taxon>
        <taxon>Flavobacteriia</taxon>
        <taxon>Flavobacteriales</taxon>
        <taxon>Weeksellaceae</taxon>
    </lineage>
</organism>
<sequence length="171" mass="19758">MKKYFTLMVLAIFAGLLMMNCEMNEVVDRDIQDNDTYPMMKDVTGTFSSTNNYALDQAIDIPSSDVVLVYRNINSNSSASAIWQLLPKTFYLSDNRELDYNFIFDTKRVQVRTEANFDQSTMTSTERATYLNNQTFRIVLVPASRANRNASQVNYEDYNAVVKYFNLKEPK</sequence>